<sequence>MLNAGELQQLREALPPFGDDAFPPAPLVAFCRAYHLDFSAHFPEAAYRGGYIDSGEHRLMLHRWLQPAARGNLFLVHGYFDHSGLFDKLVAYGLSRGYNVLIFDLPGHGLSSGEPAAIDDFGEYALAIEDALAAGGLPANLPLYAIGQSTGCAALTEYARRGSWPFAGVAYLAPLVRPAHWTLVRLGIFLMAPFTEGVARKFNRNTSDGAFLEFVRSDPLQASQVSLRWLVALKRWLGGLSRKELGVGPLLLVQGRQDSTVDWRYNVPFVLDLFAGSEVCYLPRAGHQLANESADIREVYYAALDQWFQRRSLR</sequence>
<dbReference type="OrthoDB" id="5614837at2"/>
<gene>
    <name evidence="2" type="ORF">E4634_14395</name>
</gene>
<dbReference type="InterPro" id="IPR029058">
    <property type="entry name" value="AB_hydrolase_fold"/>
</dbReference>
<accession>A0A4Z0LZP7</accession>
<dbReference type="Gene3D" id="3.40.50.1820">
    <property type="entry name" value="alpha/beta hydrolase"/>
    <property type="match status" value="1"/>
</dbReference>
<dbReference type="SUPFAM" id="SSF53474">
    <property type="entry name" value="alpha/beta-Hydrolases"/>
    <property type="match status" value="1"/>
</dbReference>
<feature type="domain" description="Serine aminopeptidase S33" evidence="1">
    <location>
        <begin position="69"/>
        <end position="293"/>
    </location>
</feature>
<dbReference type="EMBL" id="SRLE01000009">
    <property type="protein sequence ID" value="TGD72704.1"/>
    <property type="molecule type" value="Genomic_DNA"/>
</dbReference>
<dbReference type="GO" id="GO:0016787">
    <property type="term" value="F:hydrolase activity"/>
    <property type="evidence" value="ECO:0007669"/>
    <property type="project" value="UniProtKB-KW"/>
</dbReference>
<keyword evidence="3" id="KW-1185">Reference proteome</keyword>
<keyword evidence="2" id="KW-0378">Hydrolase</keyword>
<evidence type="ECO:0000313" key="3">
    <source>
        <dbReference type="Proteomes" id="UP000298050"/>
    </source>
</evidence>
<reference evidence="2 3" key="1">
    <citation type="submission" date="2019-04" db="EMBL/GenBank/DDBJ databases">
        <title>Taxonomy of novel Haliea sp. from mangrove soil of West Coast of India.</title>
        <authorList>
            <person name="Verma A."/>
            <person name="Kumar P."/>
            <person name="Krishnamurthi S."/>
        </authorList>
    </citation>
    <scope>NUCLEOTIDE SEQUENCE [LARGE SCALE GENOMIC DNA]</scope>
    <source>
        <strain evidence="2 3">SAOS-164</strain>
    </source>
</reference>
<organism evidence="2 3">
    <name type="scientific">Mangrovimicrobium sediminis</name>
    <dbReference type="NCBI Taxonomy" id="2562682"/>
    <lineage>
        <taxon>Bacteria</taxon>
        <taxon>Pseudomonadati</taxon>
        <taxon>Pseudomonadota</taxon>
        <taxon>Gammaproteobacteria</taxon>
        <taxon>Cellvibrionales</taxon>
        <taxon>Halieaceae</taxon>
        <taxon>Mangrovimicrobium</taxon>
    </lineage>
</organism>
<evidence type="ECO:0000259" key="1">
    <source>
        <dbReference type="Pfam" id="PF12146"/>
    </source>
</evidence>
<dbReference type="Proteomes" id="UP000298050">
    <property type="component" value="Unassembled WGS sequence"/>
</dbReference>
<dbReference type="AlphaFoldDB" id="A0A4Z0LZP7"/>
<name>A0A4Z0LZP7_9GAMM</name>
<dbReference type="PANTHER" id="PTHR11614">
    <property type="entry name" value="PHOSPHOLIPASE-RELATED"/>
    <property type="match status" value="1"/>
</dbReference>
<dbReference type="RefSeq" id="WP_135445076.1">
    <property type="nucleotide sequence ID" value="NZ_SRLE01000009.1"/>
</dbReference>
<proteinExistence type="predicted"/>
<dbReference type="InterPro" id="IPR051044">
    <property type="entry name" value="MAG_DAG_Lipase"/>
</dbReference>
<dbReference type="InterPro" id="IPR022742">
    <property type="entry name" value="Hydrolase_4"/>
</dbReference>
<evidence type="ECO:0000313" key="2">
    <source>
        <dbReference type="EMBL" id="TGD72704.1"/>
    </source>
</evidence>
<comment type="caution">
    <text evidence="2">The sequence shown here is derived from an EMBL/GenBank/DDBJ whole genome shotgun (WGS) entry which is preliminary data.</text>
</comment>
<protein>
    <submittedName>
        <fullName evidence="2">Alpha/beta hydrolase</fullName>
    </submittedName>
</protein>
<dbReference type="Pfam" id="PF12146">
    <property type="entry name" value="Hydrolase_4"/>
    <property type="match status" value="1"/>
</dbReference>